<dbReference type="EMBL" id="JARBDR010000921">
    <property type="protein sequence ID" value="KAJ8299523.1"/>
    <property type="molecule type" value="Genomic_DNA"/>
</dbReference>
<reference evidence="1 2" key="1">
    <citation type="submission" date="2022-12" db="EMBL/GenBank/DDBJ databases">
        <title>Chromosome-level genome of Tegillarca granosa.</title>
        <authorList>
            <person name="Kim J."/>
        </authorList>
    </citation>
    <scope>NUCLEOTIDE SEQUENCE [LARGE SCALE GENOMIC DNA]</scope>
    <source>
        <strain evidence="1">Teg-2019</strain>
        <tissue evidence="1">Adductor muscle</tissue>
    </source>
</reference>
<comment type="caution">
    <text evidence="1">The sequence shown here is derived from an EMBL/GenBank/DDBJ whole genome shotgun (WGS) entry which is preliminary data.</text>
</comment>
<sequence>MRVWVGRNRDTVWGVLTGQGSDSITGLVMHEVKEIETWILRLLSAPVPVPGKTRVEYLIETLNVKNDETLQNCLALFISDVYLCSGLTCQQMADIRIAVYCYDDFFEDVADDYFLTELQIETINLQAIGIL</sequence>
<gene>
    <name evidence="1" type="ORF">KUTeg_023583</name>
</gene>
<evidence type="ECO:0000313" key="1">
    <source>
        <dbReference type="EMBL" id="KAJ8299523.1"/>
    </source>
</evidence>
<dbReference type="Proteomes" id="UP001217089">
    <property type="component" value="Unassembled WGS sequence"/>
</dbReference>
<protein>
    <submittedName>
        <fullName evidence="1">Uncharacterized protein</fullName>
    </submittedName>
</protein>
<dbReference type="PANTHER" id="PTHR13008">
    <property type="entry name" value="MAP-KINASE ACTIVATING DEATH DOMAIN PROTEIN MADD /DENN/AEX-3 C.ELEGANS"/>
    <property type="match status" value="1"/>
</dbReference>
<organism evidence="1 2">
    <name type="scientific">Tegillarca granosa</name>
    <name type="common">Malaysian cockle</name>
    <name type="synonym">Anadara granosa</name>
    <dbReference type="NCBI Taxonomy" id="220873"/>
    <lineage>
        <taxon>Eukaryota</taxon>
        <taxon>Metazoa</taxon>
        <taxon>Spiralia</taxon>
        <taxon>Lophotrochozoa</taxon>
        <taxon>Mollusca</taxon>
        <taxon>Bivalvia</taxon>
        <taxon>Autobranchia</taxon>
        <taxon>Pteriomorphia</taxon>
        <taxon>Arcoida</taxon>
        <taxon>Arcoidea</taxon>
        <taxon>Arcidae</taxon>
        <taxon>Tegillarca</taxon>
    </lineage>
</organism>
<dbReference type="PANTHER" id="PTHR13008:SF7">
    <property type="entry name" value="MAP KINASE-ACTIVATING DEATH DOMAIN PROTEIN"/>
    <property type="match status" value="1"/>
</dbReference>
<proteinExistence type="predicted"/>
<dbReference type="InterPro" id="IPR039980">
    <property type="entry name" value="MADD"/>
</dbReference>
<name>A0ABQ9E255_TEGGR</name>
<evidence type="ECO:0000313" key="2">
    <source>
        <dbReference type="Proteomes" id="UP001217089"/>
    </source>
</evidence>
<keyword evidence="2" id="KW-1185">Reference proteome</keyword>
<accession>A0ABQ9E255</accession>